<sequence>MKLDNESFPRTAENFRALGHALHFKGSRFFLVMPGSYCCGGDISIYGADFKSEKLSDFTGRGDLAMGYVDRVHSSQFFITFGNAFTLDGKYPVFGRVVKGWSVLAKIEAAAEDDDGRLEKEVFISDCGQIVRGQIIRKIHYSVSIGSGAFSGLGTLFSVLLRCLLLPTMVNADVRRFVEESVRSQGKEIDQKLDHLHEKLDKGLQSQNEKLDSVFDRMERLLKLSVESRQEATSPSVVSGHPLPSGAIPSPPVVVSGRPVPPVTPAPPPCFSGGSFPAGPSARSTTAHGELHQESDVDTYLTAFDAITSRLYLTPEEALQQFLNGLKRRLQYQVRVMKPHDLYEAYSLAKAYEQMQLDEVGVSGGNFSGSQVATASRPFSTHRAPTGGDVLKPSIPAKPVVVHKESTRVVGRLDAKERDELRKKGLCFYCRETFSPGHKCKQRQYFLLQIHYSVSDLNPGGLCGRRSFGANPTKRLTMEDVNHQRIETNGIWLHVAEKGEGPLVLLLHGFPELWYSWRHQIAFLANKGFHVVAPDLRGYGDSDSPLCHSSYTMMHIVGDLIGLLDHFGEQQAFVVGHDWGAVAAWHLSLFRPDRVKGLISLSVPYFPRNPNAKVIENLKTIFGDGLYICQFQEPGRAERAFARYDYLAVMKKFLLITQTDPLVAPMGMEIIDYLQTPAVLPPWIMEEELQVFADKFQESGFTGPLNYYRAMDLNWELSAPWQGAKITVPAKLIVGNKDIGFDTFGTRDYVQGDIFKSLVPDLEVVILDGHHFIQQERAQEVSEEILAFIRRLSKDE</sequence>
<feature type="non-terminal residue" evidence="11">
    <location>
        <position position="1"/>
    </location>
</feature>
<dbReference type="GO" id="GO:0004301">
    <property type="term" value="F:epoxide hydrolase activity"/>
    <property type="evidence" value="ECO:0007669"/>
    <property type="project" value="UniProtKB-EC"/>
</dbReference>
<comment type="pathway">
    <text evidence="1">Secondary metabolite biosynthesis; terpenoid biosynthesis.</text>
</comment>
<evidence type="ECO:0000256" key="8">
    <source>
        <dbReference type="ARBA" id="ARBA00093212"/>
    </source>
</evidence>
<evidence type="ECO:0000313" key="12">
    <source>
        <dbReference type="Proteomes" id="UP001141552"/>
    </source>
</evidence>
<keyword evidence="9" id="KW-0472">Membrane</keyword>
<evidence type="ECO:0000256" key="2">
    <source>
        <dbReference type="ARBA" id="ARBA00011738"/>
    </source>
</evidence>
<organism evidence="11 12">
    <name type="scientific">Turnera subulata</name>
    <dbReference type="NCBI Taxonomy" id="218843"/>
    <lineage>
        <taxon>Eukaryota</taxon>
        <taxon>Viridiplantae</taxon>
        <taxon>Streptophyta</taxon>
        <taxon>Embryophyta</taxon>
        <taxon>Tracheophyta</taxon>
        <taxon>Spermatophyta</taxon>
        <taxon>Magnoliopsida</taxon>
        <taxon>eudicotyledons</taxon>
        <taxon>Gunneridae</taxon>
        <taxon>Pentapetalae</taxon>
        <taxon>rosids</taxon>
        <taxon>fabids</taxon>
        <taxon>Malpighiales</taxon>
        <taxon>Passifloraceae</taxon>
        <taxon>Turnera</taxon>
    </lineage>
</organism>
<dbReference type="EMBL" id="JAKUCV010007537">
    <property type="protein sequence ID" value="KAJ4822992.1"/>
    <property type="molecule type" value="Genomic_DNA"/>
</dbReference>
<keyword evidence="12" id="KW-1185">Reference proteome</keyword>
<feature type="transmembrane region" description="Helical" evidence="9">
    <location>
        <begin position="139"/>
        <end position="161"/>
    </location>
</feature>
<dbReference type="PROSITE" id="PS50072">
    <property type="entry name" value="CSA_PPIASE_2"/>
    <property type="match status" value="1"/>
</dbReference>
<name>A0A9Q0J016_9ROSI</name>
<dbReference type="InterPro" id="IPR029000">
    <property type="entry name" value="Cyclophilin-like_dom_sf"/>
</dbReference>
<keyword evidence="9" id="KW-0812">Transmembrane</keyword>
<comment type="function">
    <text evidence="7">Epoxide hydrolase involved in the biosynthesis of cucurbitacin and mogroside tetracyclic triterpene natural products (e.g. siamenoside I and mogrosides IV, V and VI). Cucurbitacins have cytotoxic properties and exhibit deterrent taste as a defense barrier against herbivores. Mogrosides are nonsugar highly oxygenated compounds used as high-intensity zero-calorie sweeteners; they also possess pharmacological properties such as regulating immunity, lowering blood sugar and lipid levels, protecting the liver, and acting as antioxidants and antitumor agents. Catalyzes the hydrolysis of aromatic epoxide-containing substrates, such as the conversion of 24,25-epoxycucurbitadienol to 24,25-dihydroxycucurbitadienol.</text>
</comment>
<protein>
    <recommendedName>
        <fullName evidence="3">soluble epoxide hydrolase</fullName>
        <ecNumber evidence="3">3.3.2.10</ecNumber>
    </recommendedName>
</protein>
<evidence type="ECO:0000256" key="5">
    <source>
        <dbReference type="ARBA" id="ARBA00038334"/>
    </source>
</evidence>
<evidence type="ECO:0000313" key="11">
    <source>
        <dbReference type="EMBL" id="KAJ4822992.1"/>
    </source>
</evidence>
<feature type="domain" description="PPIase cyclophilin-type" evidence="10">
    <location>
        <begin position="1"/>
        <end position="129"/>
    </location>
</feature>
<keyword evidence="9" id="KW-1133">Transmembrane helix</keyword>
<comment type="similarity">
    <text evidence="5">Belongs to the AB hydrolase superfamily. Epoxide hydrolase family.</text>
</comment>
<dbReference type="Gene3D" id="2.40.100.10">
    <property type="entry name" value="Cyclophilin-like"/>
    <property type="match status" value="1"/>
</dbReference>
<accession>A0A9Q0J016</accession>
<dbReference type="PANTHER" id="PTHR43329">
    <property type="entry name" value="EPOXIDE HYDROLASE"/>
    <property type="match status" value="1"/>
</dbReference>
<dbReference type="Proteomes" id="UP001141552">
    <property type="component" value="Unassembled WGS sequence"/>
</dbReference>
<evidence type="ECO:0000256" key="6">
    <source>
        <dbReference type="ARBA" id="ARBA00051067"/>
    </source>
</evidence>
<dbReference type="InterPro" id="IPR002130">
    <property type="entry name" value="Cyclophilin-type_PPIase_dom"/>
</dbReference>
<dbReference type="Pfam" id="PF00160">
    <property type="entry name" value="Pro_isomerase"/>
    <property type="match status" value="1"/>
</dbReference>
<dbReference type="Pfam" id="PF00561">
    <property type="entry name" value="Abhydrolase_1"/>
    <property type="match status" value="1"/>
</dbReference>
<dbReference type="SUPFAM" id="SSF53474">
    <property type="entry name" value="alpha/beta-Hydrolases"/>
    <property type="match status" value="1"/>
</dbReference>
<evidence type="ECO:0000256" key="1">
    <source>
        <dbReference type="ARBA" id="ARBA00004721"/>
    </source>
</evidence>
<dbReference type="Gene3D" id="3.40.50.1820">
    <property type="entry name" value="alpha/beta hydrolase"/>
    <property type="match status" value="1"/>
</dbReference>
<dbReference type="InterPro" id="IPR000073">
    <property type="entry name" value="AB_hydrolase_1"/>
</dbReference>
<reference evidence="11" key="1">
    <citation type="submission" date="2022-02" db="EMBL/GenBank/DDBJ databases">
        <authorList>
            <person name="Henning P.M."/>
            <person name="McCubbin A.G."/>
            <person name="Shore J.S."/>
        </authorList>
    </citation>
    <scope>NUCLEOTIDE SEQUENCE</scope>
    <source>
        <strain evidence="11">F60SS</strain>
        <tissue evidence="11">Leaves</tissue>
    </source>
</reference>
<comment type="subunit">
    <text evidence="2">Homodimer.</text>
</comment>
<evidence type="ECO:0000256" key="9">
    <source>
        <dbReference type="SAM" id="Phobius"/>
    </source>
</evidence>
<dbReference type="OrthoDB" id="7130006at2759"/>
<comment type="catalytic activity">
    <reaction evidence="6">
        <text>an epoxide + H2O = an ethanediol</text>
        <dbReference type="Rhea" id="RHEA:19037"/>
        <dbReference type="ChEBI" id="CHEBI:15377"/>
        <dbReference type="ChEBI" id="CHEBI:32955"/>
        <dbReference type="ChEBI" id="CHEBI:140594"/>
        <dbReference type="EC" id="3.3.2.10"/>
    </reaction>
    <physiologicalReaction direction="left-to-right" evidence="6">
        <dbReference type="Rhea" id="RHEA:19038"/>
    </physiologicalReaction>
</comment>
<dbReference type="GO" id="GO:0003755">
    <property type="term" value="F:peptidyl-prolyl cis-trans isomerase activity"/>
    <property type="evidence" value="ECO:0007669"/>
    <property type="project" value="InterPro"/>
</dbReference>
<keyword evidence="4" id="KW-0378">Hydrolase</keyword>
<dbReference type="AlphaFoldDB" id="A0A9Q0J016"/>
<evidence type="ECO:0000256" key="3">
    <source>
        <dbReference type="ARBA" id="ARBA00013006"/>
    </source>
</evidence>
<dbReference type="FunFam" id="3.40.50.1820:FF:000161">
    <property type="entry name" value="Epoxide hydrolase"/>
    <property type="match status" value="1"/>
</dbReference>
<dbReference type="SUPFAM" id="SSF50891">
    <property type="entry name" value="Cyclophilin-like"/>
    <property type="match status" value="1"/>
</dbReference>
<dbReference type="PRINTS" id="PR00412">
    <property type="entry name" value="EPOXHYDRLASE"/>
</dbReference>
<reference evidence="11" key="2">
    <citation type="journal article" date="2023" name="Plants (Basel)">
        <title>Annotation of the Turnera subulata (Passifloraceae) Draft Genome Reveals the S-Locus Evolved after the Divergence of Turneroideae from Passifloroideae in a Stepwise Manner.</title>
        <authorList>
            <person name="Henning P.M."/>
            <person name="Roalson E.H."/>
            <person name="Mir W."/>
            <person name="McCubbin A.G."/>
            <person name="Shore J.S."/>
        </authorList>
    </citation>
    <scope>NUCLEOTIDE SEQUENCE</scope>
    <source>
        <strain evidence="11">F60SS</strain>
    </source>
</reference>
<dbReference type="EC" id="3.3.2.10" evidence="3"/>
<dbReference type="PRINTS" id="PR00111">
    <property type="entry name" value="ABHYDROLASE"/>
</dbReference>
<gene>
    <name evidence="11" type="ORF">Tsubulata_000362</name>
</gene>
<dbReference type="InterPro" id="IPR029058">
    <property type="entry name" value="AB_hydrolase_fold"/>
</dbReference>
<evidence type="ECO:0000259" key="10">
    <source>
        <dbReference type="PROSITE" id="PS50072"/>
    </source>
</evidence>
<dbReference type="CDD" id="cd00317">
    <property type="entry name" value="cyclophilin"/>
    <property type="match status" value="1"/>
</dbReference>
<evidence type="ECO:0000256" key="7">
    <source>
        <dbReference type="ARBA" id="ARBA00058358"/>
    </source>
</evidence>
<comment type="caution">
    <text evidence="11">The sequence shown here is derived from an EMBL/GenBank/DDBJ whole genome shotgun (WGS) entry which is preliminary data.</text>
</comment>
<comment type="catalytic activity">
    <reaction evidence="8">
        <text>(24S)-24,25-epoxycucurbitadienol + H2O = (24R)-24,25-dihydroxycucurbitadienol</text>
        <dbReference type="Rhea" id="RHEA:81855"/>
        <dbReference type="ChEBI" id="CHEBI:15377"/>
        <dbReference type="ChEBI" id="CHEBI:229949"/>
        <dbReference type="ChEBI" id="CHEBI:229950"/>
    </reaction>
    <physiologicalReaction direction="left-to-right" evidence="8">
        <dbReference type="Rhea" id="RHEA:81856"/>
    </physiologicalReaction>
</comment>
<proteinExistence type="inferred from homology"/>
<evidence type="ECO:0000256" key="4">
    <source>
        <dbReference type="ARBA" id="ARBA00022801"/>
    </source>
</evidence>
<dbReference type="InterPro" id="IPR000639">
    <property type="entry name" value="Epox_hydrolase-like"/>
</dbReference>